<dbReference type="STRING" id="4829.A0A168P535"/>
<evidence type="ECO:0000256" key="6">
    <source>
        <dbReference type="ARBA" id="ARBA00046326"/>
    </source>
</evidence>
<dbReference type="PANTHER" id="PTHR14042">
    <property type="entry name" value="DOPEY-RELATED"/>
    <property type="match status" value="1"/>
</dbReference>
<feature type="region of interest" description="Disordered" evidence="7">
    <location>
        <begin position="542"/>
        <end position="596"/>
    </location>
</feature>
<evidence type="ECO:0000259" key="10">
    <source>
        <dbReference type="Pfam" id="PF24598"/>
    </source>
</evidence>
<reference evidence="12" key="1">
    <citation type="submission" date="2016-04" db="EMBL/GenBank/DDBJ databases">
        <authorList>
            <person name="Evans L.H."/>
            <person name="Alamgir A."/>
            <person name="Owens N."/>
            <person name="Weber N.D."/>
            <person name="Virtaneva K."/>
            <person name="Barbian K."/>
            <person name="Babar A."/>
            <person name="Rosenke K."/>
        </authorList>
    </citation>
    <scope>NUCLEOTIDE SEQUENCE [LARGE SCALE GENOMIC DNA]</scope>
    <source>
        <strain evidence="12">CBS 101.48</strain>
    </source>
</reference>
<dbReference type="PANTHER" id="PTHR14042:SF24">
    <property type="entry name" value="PROTEIN DOPEY-1 HOMOLOG"/>
    <property type="match status" value="1"/>
</dbReference>
<proteinExistence type="inferred from homology"/>
<feature type="region of interest" description="Disordered" evidence="7">
    <location>
        <begin position="1063"/>
        <end position="1099"/>
    </location>
</feature>
<feature type="domain" description="DOP1-like C-terminal" evidence="10">
    <location>
        <begin position="1840"/>
        <end position="2176"/>
    </location>
</feature>
<dbReference type="SUPFAM" id="SSF48371">
    <property type="entry name" value="ARM repeat"/>
    <property type="match status" value="1"/>
</dbReference>
<feature type="compositionally biased region" description="Low complexity" evidence="7">
    <location>
        <begin position="1343"/>
        <end position="1366"/>
    </location>
</feature>
<name>A0A168P535_ABSGL</name>
<feature type="compositionally biased region" description="Low complexity" evidence="7">
    <location>
        <begin position="555"/>
        <end position="571"/>
    </location>
</feature>
<feature type="compositionally biased region" description="Polar residues" evidence="7">
    <location>
        <begin position="1798"/>
        <end position="1808"/>
    </location>
</feature>
<gene>
    <name evidence="12" type="primary">ABSGL_07526.1 scaffold 8890</name>
</gene>
<keyword evidence="5" id="KW-0472">Membrane</keyword>
<dbReference type="InterPro" id="IPR040314">
    <property type="entry name" value="DOP1"/>
</dbReference>
<keyword evidence="4" id="KW-0333">Golgi apparatus</keyword>
<dbReference type="Pfam" id="PF04118">
    <property type="entry name" value="Dopey_N"/>
    <property type="match status" value="1"/>
</dbReference>
<dbReference type="Proteomes" id="UP000078561">
    <property type="component" value="Unassembled WGS sequence"/>
</dbReference>
<feature type="compositionally biased region" description="Low complexity" evidence="7">
    <location>
        <begin position="1809"/>
        <end position="1821"/>
    </location>
</feature>
<dbReference type="Pfam" id="PF24601">
    <property type="entry name" value="TPR_DOP1"/>
    <property type="match status" value="1"/>
</dbReference>
<evidence type="ECO:0000313" key="13">
    <source>
        <dbReference type="Proteomes" id="UP000078561"/>
    </source>
</evidence>
<feature type="compositionally biased region" description="Polar residues" evidence="7">
    <location>
        <begin position="1089"/>
        <end position="1099"/>
    </location>
</feature>
<dbReference type="InterPro" id="IPR007249">
    <property type="entry name" value="DOP1_N"/>
</dbReference>
<evidence type="ECO:0000256" key="1">
    <source>
        <dbReference type="ARBA" id="ARBA00004395"/>
    </source>
</evidence>
<feature type="domain" description="DOP1-like middle TPR" evidence="9">
    <location>
        <begin position="292"/>
        <end position="511"/>
    </location>
</feature>
<feature type="compositionally biased region" description="Low complexity" evidence="7">
    <location>
        <begin position="1217"/>
        <end position="1239"/>
    </location>
</feature>
<dbReference type="OMA" id="SHFNDYW"/>
<evidence type="ECO:0000256" key="3">
    <source>
        <dbReference type="ARBA" id="ARBA00022927"/>
    </source>
</evidence>
<evidence type="ECO:0000313" key="12">
    <source>
        <dbReference type="EMBL" id="SAM01777.1"/>
    </source>
</evidence>
<dbReference type="GO" id="GO:0005829">
    <property type="term" value="C:cytosol"/>
    <property type="evidence" value="ECO:0007669"/>
    <property type="project" value="GOC"/>
</dbReference>
<feature type="region of interest" description="Disordered" evidence="7">
    <location>
        <begin position="1216"/>
        <end position="1265"/>
    </location>
</feature>
<feature type="compositionally biased region" description="Polar residues" evidence="7">
    <location>
        <begin position="542"/>
        <end position="554"/>
    </location>
</feature>
<dbReference type="GO" id="GO:0015031">
    <property type="term" value="P:protein transport"/>
    <property type="evidence" value="ECO:0007669"/>
    <property type="project" value="UniProtKB-KW"/>
</dbReference>
<dbReference type="GO" id="GO:0006895">
    <property type="term" value="P:Golgi to endosome transport"/>
    <property type="evidence" value="ECO:0007669"/>
    <property type="project" value="InterPro"/>
</dbReference>
<dbReference type="EMBL" id="LT553587">
    <property type="protein sequence ID" value="SAM01777.1"/>
    <property type="molecule type" value="Genomic_DNA"/>
</dbReference>
<dbReference type="Pfam" id="PF24598">
    <property type="entry name" value="DOP1_C"/>
    <property type="match status" value="2"/>
</dbReference>
<evidence type="ECO:0000256" key="5">
    <source>
        <dbReference type="ARBA" id="ARBA00023136"/>
    </source>
</evidence>
<protein>
    <submittedName>
        <fullName evidence="12">Uncharacterized protein</fullName>
    </submittedName>
</protein>
<dbReference type="InParanoid" id="A0A168P535"/>
<dbReference type="InterPro" id="IPR056458">
    <property type="entry name" value="TPR_DOP1_M"/>
</dbReference>
<organism evidence="12">
    <name type="scientific">Absidia glauca</name>
    <name type="common">Pin mould</name>
    <dbReference type="NCBI Taxonomy" id="4829"/>
    <lineage>
        <taxon>Eukaryota</taxon>
        <taxon>Fungi</taxon>
        <taxon>Fungi incertae sedis</taxon>
        <taxon>Mucoromycota</taxon>
        <taxon>Mucoromycotina</taxon>
        <taxon>Mucoromycetes</taxon>
        <taxon>Mucorales</taxon>
        <taxon>Cunninghamellaceae</taxon>
        <taxon>Absidia</taxon>
    </lineage>
</organism>
<dbReference type="GO" id="GO:0000139">
    <property type="term" value="C:Golgi membrane"/>
    <property type="evidence" value="ECO:0007669"/>
    <property type="project" value="UniProtKB-SubCell"/>
</dbReference>
<dbReference type="InterPro" id="IPR056457">
    <property type="entry name" value="DOP1_C"/>
</dbReference>
<dbReference type="OrthoDB" id="297643at2759"/>
<comment type="similarity">
    <text evidence="6">Belongs to the DOP1 family.</text>
</comment>
<keyword evidence="13" id="KW-1185">Reference proteome</keyword>
<feature type="region of interest" description="Disordered" evidence="7">
    <location>
        <begin position="1798"/>
        <end position="1822"/>
    </location>
</feature>
<keyword evidence="2" id="KW-0813">Transport</keyword>
<feature type="domain" description="DOP1 N-terminal" evidence="8">
    <location>
        <begin position="9"/>
        <end position="283"/>
    </location>
</feature>
<evidence type="ECO:0000256" key="7">
    <source>
        <dbReference type="SAM" id="MobiDB-lite"/>
    </source>
</evidence>
<feature type="compositionally biased region" description="Basic residues" evidence="7">
    <location>
        <begin position="1078"/>
        <end position="1088"/>
    </location>
</feature>
<dbReference type="Pfam" id="PF24597">
    <property type="entry name" value="TPR_DOP1_M"/>
    <property type="match status" value="1"/>
</dbReference>
<keyword evidence="3" id="KW-0653">Protein transport</keyword>
<feature type="domain" description="DOP1-like TPR" evidence="11">
    <location>
        <begin position="957"/>
        <end position="1200"/>
    </location>
</feature>
<evidence type="ECO:0000259" key="8">
    <source>
        <dbReference type="Pfam" id="PF04118"/>
    </source>
</evidence>
<comment type="subcellular location">
    <subcellularLocation>
        <location evidence="1">Golgi apparatus membrane</location>
        <topology evidence="1">Peripheral membrane protein</topology>
    </subcellularLocation>
</comment>
<evidence type="ECO:0000259" key="9">
    <source>
        <dbReference type="Pfam" id="PF24597"/>
    </source>
</evidence>
<evidence type="ECO:0000256" key="2">
    <source>
        <dbReference type="ARBA" id="ARBA00022448"/>
    </source>
</evidence>
<dbReference type="GO" id="GO:0005768">
    <property type="term" value="C:endosome"/>
    <property type="evidence" value="ECO:0007669"/>
    <property type="project" value="TreeGrafter"/>
</dbReference>
<feature type="domain" description="DOP1-like C-terminal" evidence="10">
    <location>
        <begin position="1551"/>
        <end position="1619"/>
    </location>
</feature>
<dbReference type="FunCoup" id="A0A168P535">
    <property type="interactions" value="201"/>
</dbReference>
<dbReference type="GO" id="GO:0005802">
    <property type="term" value="C:trans-Golgi network"/>
    <property type="evidence" value="ECO:0007669"/>
    <property type="project" value="TreeGrafter"/>
</dbReference>
<evidence type="ECO:0000259" key="11">
    <source>
        <dbReference type="Pfam" id="PF24601"/>
    </source>
</evidence>
<dbReference type="InterPro" id="IPR016024">
    <property type="entry name" value="ARM-type_fold"/>
</dbReference>
<accession>A0A168P535</accession>
<sequence length="2202" mass="247801">MPDKGQQQDPRFRKYVQLIERNLQSFDAVNEWADIISFLGRLLKSFQAYPQFQSIPHKHIVSKRLAQCLNPGFPAGVHQKTLEVYAYILETITKEQLAEDLPLWSVGLFPFIQYAATHVKPQLLNIFEKYYYPLGAKLRPAMRGFIIALLPALEEEGSEGFDKVVVMMDRLSDMVELPFFYSCIWLVMINNTSLRLPCLNYLLRRLPKITNTEDVALVLGGPDNIGLMVRAFSATMTDPHLLASTKTLRHDDLVILTRYALSIVLRKDMSLNRRLYAWLLGSDLTPQAQLNYFHHFAEKATTQAIQNLLFTTSYATYHQDEFDNGTNTDLSLLVTDAQKPYKILISLMDKWEIGQPIVNNIFTDSLISLQGYGQYGLAEQEILQTANMWMEMVEPYLIWMKLFDIIDCSFPPLGKATPSRLDGNSKKVGLPLVEFTLKSFKFTDDEIKHMHLPLVLTALTQKLQESIHHVSFTEIIPQIIKCIDIILLILRQLPDSVFYDRHHKSSVVEDESSLVTYQREFSTGMDALDYARDFYGLKRRTNGANNLETDTNGRSSTSPPSANTTPSTATNTKDDHEDEGDLTSQRTPLPSDDKTMAAITRPAYGPIRGSALTKALTTHLIGFLAELVNIYIVAPESGAMDGVDVGVDGKRLHHLDAQLEQVLHGACLALTTVVKHMGDGEDHQQDLNLELTQTLLKCCQQSWEFGVVDAGLSTLTQLIRHQQFLDKSILNERHQVKQILNKLWNFLGPSTQLLHMRTVELLWLLTDTAVHHHVEAIVAGYLIVPDDRERMANYEKFGIFWELSENMVEASTVFSRPMFLMLDLLRDDVSPVNRRAAETWIRCHLKSYARLLEPFITTLLNRNIIRRPAEKQIPYIYQSLYPAHSQPNQQQHLTVHYFLYMRSFDIDIVDYMLTTLTTLIQFGGVGVLKACNNYTVGIAGPMPSLIDSGLGISPNDHPNLSFLELLVRIAIRFLESEPCDKLQSKLVKPVRRIQLHASDLLYLIISKLDYVDITITSLIQESVLRKLLFCISSGDLDIQPKLLHLLHATMAITAAGTSLTGQKAHAGSPYSSPSSSAHTKRHQHRKRPSTASSGIDDMMSSSPPLINTSTMTSLTAQPQHLFHHPQNPALQQHTQQEALKLARSTANLYVKCVIDAFHTPTNRPVLLQWMDFVLVTLPHVRQGFRQVIVPVLICICEQINLCNVTVRLLMHGTADPNNTAGRTARNNNSNISSSSNSNNGMNWRQLDDGDDDDGEDGSICKLPGTTQPLIQEHGAVIGGPETDILVFLNGLEKVLCYCITDRTLGDLWSLPGDHEPSQLLMPRVEDHTELWGLVQLMMQHPATSTLPTSSSTGTSLDTSSTTSGTTILDPQSSASLSGGDATKPRNALLFHLPVMLHILLDVWRVFRQPNWDQRTVDIIGCAKKDAVLQSFAYAADHVKARLETTFELLYKNCPSDVVEGFTEVFFIENPIALEYEVSSDHFQLISMELLSSIPTSSPQQIMTLMLDNIRQRTSGIPQTHRKRPVLRIGKLTDTSMLRFAEIYCHEMIKPEVLATLWPLVHSFAKEYLSQASSYKIFLPGLLRFLTVMLEGVVRFSDDKKMRKDAQDLYQRCVDYCVLIAGRSFDQSLWLRGRTNTYDDDHHHQQQHHETLLTSATAASTISSPFATTLSLGSAGSGTTAITAPATQPTVGTELFFNNATQAASTGDGDGGNIPINLSTSSISELEKKASWKSREDFMIIQINHYMATNVIPQLRLLLGDQDRINSLLNNLVYYVIGPHLRSRAPMTSMPTLYSAVSNNRNQRGVRQQGSSKASSGATTSTVPTSIHDGSGLLHGGAVIVDQVVEMAKMPFTYKTWRKEVWDVFNDGRFFYMTRTAALKWCKILSTLFSLEKERFMELMGKIVTSATVNNSAFFTTSNKDQETWQRALNLRRVSFVIFAGTVDQFVPQLPSLQEKMVELLKLDHNELVHVEIYLCLRILLVRFSQKHLINFWPVLISELMRLFNYVLSNGVHDRPEEAQIALGGCKFLDLLCTLELDSFQVYQWIFIRDTVEAVIQREQPNTAVDPTQATTSTATTLSIMDKLSDKLHTATLSSEAIGTEMTTPNNHNALTMLPVDQDGGTMTDWPYKHPSTTNTMTLPSAGELRRPMLTMHNIGSILQLDFFIHHISLYVYQSSYMLAKPDLHFIESLLLQDLLDGDMRTD</sequence>
<feature type="region of interest" description="Disordered" evidence="7">
    <location>
        <begin position="1343"/>
        <end position="1379"/>
    </location>
</feature>
<dbReference type="InterPro" id="IPR056459">
    <property type="entry name" value="TPR_DOP1"/>
</dbReference>
<evidence type="ECO:0000256" key="4">
    <source>
        <dbReference type="ARBA" id="ARBA00023034"/>
    </source>
</evidence>